<dbReference type="AlphaFoldDB" id="A0A1V8NWL0"/>
<name>A0A1V8NWL0_CITBR</name>
<dbReference type="Proteomes" id="UP000192573">
    <property type="component" value="Unassembled WGS sequence"/>
</dbReference>
<dbReference type="InterPro" id="IPR051531">
    <property type="entry name" value="N-acetyltransferase"/>
</dbReference>
<sequence length="158" mass="18003">MQIISSRCIIRPFQSHEIDSFMVYRNDAEWMKYQGFKGLTKEDYEAELLGVLTLARGIQLAIVNKLTQVLIGDIYLRQQCDVFWLGYTISPSYARQGYAIEAITATIDWIKENGFSLIKAGVNPENTLSIKLLIRIGFNFSGIEEGEHIYVLDLTKGE</sequence>
<organism evidence="2 3">
    <name type="scientific">Citrobacter braakii</name>
    <dbReference type="NCBI Taxonomy" id="57706"/>
    <lineage>
        <taxon>Bacteria</taxon>
        <taxon>Pseudomonadati</taxon>
        <taxon>Pseudomonadota</taxon>
        <taxon>Gammaproteobacteria</taxon>
        <taxon>Enterobacterales</taxon>
        <taxon>Enterobacteriaceae</taxon>
        <taxon>Citrobacter</taxon>
        <taxon>Citrobacter freundii complex</taxon>
    </lineage>
</organism>
<comment type="caution">
    <text evidence="2">The sequence shown here is derived from an EMBL/GenBank/DDBJ whole genome shotgun (WGS) entry which is preliminary data.</text>
</comment>
<accession>A0A1V8NWL0</accession>
<gene>
    <name evidence="2" type="ORF">BZK42_18190</name>
</gene>
<dbReference type="Pfam" id="PF13302">
    <property type="entry name" value="Acetyltransf_3"/>
    <property type="match status" value="1"/>
</dbReference>
<dbReference type="RefSeq" id="WP_080859642.1">
    <property type="nucleotide sequence ID" value="NZ_CP077405.1"/>
</dbReference>
<dbReference type="InterPro" id="IPR000182">
    <property type="entry name" value="GNAT_dom"/>
</dbReference>
<dbReference type="Gene3D" id="3.40.630.30">
    <property type="match status" value="1"/>
</dbReference>
<evidence type="ECO:0000313" key="2">
    <source>
        <dbReference type="EMBL" id="OQM40822.1"/>
    </source>
</evidence>
<feature type="domain" description="N-acetyltransferase" evidence="1">
    <location>
        <begin position="8"/>
        <end position="157"/>
    </location>
</feature>
<keyword evidence="2" id="KW-0808">Transferase</keyword>
<reference evidence="2 3" key="1">
    <citation type="submission" date="2017-03" db="EMBL/GenBank/DDBJ databases">
        <authorList>
            <person name="Afonso C.L."/>
            <person name="Miller P.J."/>
            <person name="Scott M.A."/>
            <person name="Spackman E."/>
            <person name="Goraichik I."/>
            <person name="Dimitrov K.M."/>
            <person name="Suarez D.L."/>
            <person name="Swayne D.E."/>
        </authorList>
    </citation>
    <scope>NUCLEOTIDE SEQUENCE [LARGE SCALE GENOMIC DNA]</scope>
    <source>
        <strain evidence="2 3">ATCC 51113</strain>
    </source>
</reference>
<dbReference type="PANTHER" id="PTHR43792">
    <property type="entry name" value="GNAT FAMILY, PUTATIVE (AFU_ORTHOLOGUE AFUA_3G00765)-RELATED-RELATED"/>
    <property type="match status" value="1"/>
</dbReference>
<dbReference type="PANTHER" id="PTHR43792:SF1">
    <property type="entry name" value="N-ACETYLTRANSFERASE DOMAIN-CONTAINING PROTEIN"/>
    <property type="match status" value="1"/>
</dbReference>
<proteinExistence type="predicted"/>
<dbReference type="EMBL" id="NAEW01000008">
    <property type="protein sequence ID" value="OQM40822.1"/>
    <property type="molecule type" value="Genomic_DNA"/>
</dbReference>
<evidence type="ECO:0000259" key="1">
    <source>
        <dbReference type="PROSITE" id="PS51186"/>
    </source>
</evidence>
<dbReference type="PROSITE" id="PS51186">
    <property type="entry name" value="GNAT"/>
    <property type="match status" value="1"/>
</dbReference>
<evidence type="ECO:0000313" key="3">
    <source>
        <dbReference type="Proteomes" id="UP000192573"/>
    </source>
</evidence>
<dbReference type="GO" id="GO:0016747">
    <property type="term" value="F:acyltransferase activity, transferring groups other than amino-acyl groups"/>
    <property type="evidence" value="ECO:0007669"/>
    <property type="project" value="InterPro"/>
</dbReference>
<protein>
    <submittedName>
        <fullName evidence="2">GNAT family N-acetyltransferase</fullName>
    </submittedName>
</protein>
<dbReference type="SUPFAM" id="SSF55729">
    <property type="entry name" value="Acyl-CoA N-acyltransferases (Nat)"/>
    <property type="match status" value="1"/>
</dbReference>
<dbReference type="InterPro" id="IPR016181">
    <property type="entry name" value="Acyl_CoA_acyltransferase"/>
</dbReference>